<feature type="domain" description="Tf2-1-like SH3-like" evidence="3">
    <location>
        <begin position="730"/>
        <end position="759"/>
    </location>
</feature>
<dbReference type="Gene3D" id="3.10.10.10">
    <property type="entry name" value="HIV Type 1 Reverse Transcriptase, subunit A, domain 1"/>
    <property type="match status" value="2"/>
</dbReference>
<dbReference type="Gene3D" id="3.30.70.270">
    <property type="match status" value="1"/>
</dbReference>
<dbReference type="EMBL" id="BKCJ010090999">
    <property type="protein sequence ID" value="GEX12846.1"/>
    <property type="molecule type" value="Genomic_DNA"/>
</dbReference>
<keyword evidence="4" id="KW-0548">Nucleotidyltransferase</keyword>
<dbReference type="Pfam" id="PF00078">
    <property type="entry name" value="RVT_1"/>
    <property type="match status" value="1"/>
</dbReference>
<sequence>MTQDAINELIAKRVAEALEVYDSARNPRPKVKSEEEQGDDNGNNNGNGNENGQRGNGNGNPNVNTEGIMSVARECTYQDFVKCQPLKFKGNEGFAGLTRWFEKIETVFHISNYPQKYQALMKLMPEVYCHRNEIQKMETENVIAAEPTRLPYVVCINNNLIDQKLKRYATRNAENMRSFDNNSRDNHVLGHYKSDCLKLKNQNHRNNSGNKPNEARGRAYALGGGANPDFNVVTGVSYVMKLADGRISETNTLLRGCTFCLLGHLFDIDLMPVEPGSFDVFIGMDLLSKYHAVIICDEKVVCIPYGNEVLDIQGDGCSGGDKSRLSIISCTKTQKYIQKGFQVFLAQVMEKKAEDELEEKRLEDVPTVSNFSKVFPKDFPGLLSTRQVEFQIDLVPGVAPVAQSLYRLAPSKMQELSGQLKELSDKGFIRPSSSPWGAPDLFVKKRDGSFRMCIDYRELNKLTIDLRSYYHQLRVHEDDIPKTEFGTRYGHYEFQVMPFGLTNAPAVFMDLMNRVCKPYLDKFVIVFTDEILIYSRKEDHEAHLKLILKLLKKNELYAKFSKCEFWLPKVQFLGHMIDGEGIHVDPAKIDSVRPEDVETLFYGTKCTVFTDHKSFQHILDHKELNIRQGRCLELLSDYDCEIRYYLRKVNVVVDALNRKETETDSMEKLTRQYLKEVISRHGVPVLIISDRDSRDSQLTGPKIVHETTKKIIQIKSRVQAARDHQKSYADVGTIAYQLELPEQLSRVHSTFHVSKLKKCLSDETQVILLDETHVDDKQHFIKESVEIVDRKVKLLNQSCIMIVKVRWNSKRDPEFTWEREDQF</sequence>
<keyword evidence="4" id="KW-0808">Transferase</keyword>
<dbReference type="CDD" id="cd01647">
    <property type="entry name" value="RT_LTR"/>
    <property type="match status" value="1"/>
</dbReference>
<dbReference type="InterPro" id="IPR056924">
    <property type="entry name" value="SH3_Tf2-1"/>
</dbReference>
<dbReference type="Pfam" id="PF24626">
    <property type="entry name" value="SH3_Tf2-1"/>
    <property type="match status" value="1"/>
</dbReference>
<dbReference type="SUPFAM" id="SSF56672">
    <property type="entry name" value="DNA/RNA polymerases"/>
    <property type="match status" value="1"/>
</dbReference>
<dbReference type="InterPro" id="IPR043502">
    <property type="entry name" value="DNA/RNA_pol_sf"/>
</dbReference>
<dbReference type="PANTHER" id="PTHR24559">
    <property type="entry name" value="TRANSPOSON TY3-I GAG-POL POLYPROTEIN"/>
    <property type="match status" value="1"/>
</dbReference>
<dbReference type="InterPro" id="IPR053134">
    <property type="entry name" value="RNA-dir_DNA_polymerase"/>
</dbReference>
<feature type="compositionally biased region" description="Low complexity" evidence="1">
    <location>
        <begin position="40"/>
        <end position="65"/>
    </location>
</feature>
<dbReference type="AlphaFoldDB" id="A0A699H5V3"/>
<evidence type="ECO:0000256" key="1">
    <source>
        <dbReference type="SAM" id="MobiDB-lite"/>
    </source>
</evidence>
<organism evidence="4">
    <name type="scientific">Tanacetum cinerariifolium</name>
    <name type="common">Dalmatian daisy</name>
    <name type="synonym">Chrysanthemum cinerariifolium</name>
    <dbReference type="NCBI Taxonomy" id="118510"/>
    <lineage>
        <taxon>Eukaryota</taxon>
        <taxon>Viridiplantae</taxon>
        <taxon>Streptophyta</taxon>
        <taxon>Embryophyta</taxon>
        <taxon>Tracheophyta</taxon>
        <taxon>Spermatophyta</taxon>
        <taxon>Magnoliopsida</taxon>
        <taxon>eudicotyledons</taxon>
        <taxon>Gunneridae</taxon>
        <taxon>Pentapetalae</taxon>
        <taxon>asterids</taxon>
        <taxon>campanulids</taxon>
        <taxon>Asterales</taxon>
        <taxon>Asteraceae</taxon>
        <taxon>Asteroideae</taxon>
        <taxon>Anthemideae</taxon>
        <taxon>Anthemidinae</taxon>
        <taxon>Tanacetum</taxon>
    </lineage>
</organism>
<dbReference type="InterPro" id="IPR043128">
    <property type="entry name" value="Rev_trsase/Diguanyl_cyclase"/>
</dbReference>
<dbReference type="Pfam" id="PF08284">
    <property type="entry name" value="RVP_2"/>
    <property type="match status" value="1"/>
</dbReference>
<dbReference type="GO" id="GO:0003964">
    <property type="term" value="F:RNA-directed DNA polymerase activity"/>
    <property type="evidence" value="ECO:0007669"/>
    <property type="project" value="UniProtKB-KW"/>
</dbReference>
<protein>
    <submittedName>
        <fullName evidence="4">Putative reverse transcriptase domain-containing protein</fullName>
    </submittedName>
</protein>
<evidence type="ECO:0000259" key="2">
    <source>
        <dbReference type="Pfam" id="PF00078"/>
    </source>
</evidence>
<dbReference type="PANTHER" id="PTHR24559:SF444">
    <property type="entry name" value="REVERSE TRANSCRIPTASE DOMAIN-CONTAINING PROTEIN"/>
    <property type="match status" value="1"/>
</dbReference>
<keyword evidence="4" id="KW-0695">RNA-directed DNA polymerase</keyword>
<gene>
    <name evidence="4" type="ORF">Tci_284821</name>
</gene>
<accession>A0A699H5V3</accession>
<evidence type="ECO:0000259" key="3">
    <source>
        <dbReference type="Pfam" id="PF24626"/>
    </source>
</evidence>
<feature type="domain" description="Reverse transcriptase" evidence="2">
    <location>
        <begin position="462"/>
        <end position="577"/>
    </location>
</feature>
<proteinExistence type="predicted"/>
<name>A0A699H5V3_TANCI</name>
<feature type="region of interest" description="Disordered" evidence="1">
    <location>
        <begin position="21"/>
        <end position="65"/>
    </location>
</feature>
<comment type="caution">
    <text evidence="4">The sequence shown here is derived from an EMBL/GenBank/DDBJ whole genome shotgun (WGS) entry which is preliminary data.</text>
</comment>
<reference evidence="4" key="1">
    <citation type="journal article" date="2019" name="Sci. Rep.">
        <title>Draft genome of Tanacetum cinerariifolium, the natural source of mosquito coil.</title>
        <authorList>
            <person name="Yamashiro T."/>
            <person name="Shiraishi A."/>
            <person name="Satake H."/>
            <person name="Nakayama K."/>
        </authorList>
    </citation>
    <scope>NUCLEOTIDE SEQUENCE</scope>
</reference>
<evidence type="ECO:0000313" key="4">
    <source>
        <dbReference type="EMBL" id="GEX12846.1"/>
    </source>
</evidence>
<dbReference type="FunFam" id="3.10.10.10:FF:000002">
    <property type="entry name" value="Retrovirus-related Pol polyprotein from transposon 17.6-like protein"/>
    <property type="match status" value="1"/>
</dbReference>
<dbReference type="InterPro" id="IPR000477">
    <property type="entry name" value="RT_dom"/>
</dbReference>